<reference evidence="2 3" key="1">
    <citation type="submission" date="2024-09" db="EMBL/GenBank/DDBJ databases">
        <authorList>
            <person name="Sun Q."/>
            <person name="Mori K."/>
        </authorList>
    </citation>
    <scope>NUCLEOTIDE SEQUENCE [LARGE SCALE GENOMIC DNA]</scope>
    <source>
        <strain evidence="2 3">CCM 7609</strain>
    </source>
</reference>
<evidence type="ECO:0000313" key="3">
    <source>
        <dbReference type="Proteomes" id="UP001589575"/>
    </source>
</evidence>
<name>A0ABV5G5K9_9MICC</name>
<accession>A0ABV5G5K9</accession>
<dbReference type="EMBL" id="JBHMFI010000001">
    <property type="protein sequence ID" value="MFB9073738.1"/>
    <property type="molecule type" value="Genomic_DNA"/>
</dbReference>
<gene>
    <name evidence="2" type="ORF">ACFFX0_22050</name>
</gene>
<comment type="caution">
    <text evidence="2">The sequence shown here is derived from an EMBL/GenBank/DDBJ whole genome shotgun (WGS) entry which is preliminary data.</text>
</comment>
<protein>
    <submittedName>
        <fullName evidence="2">Uncharacterized protein</fullName>
    </submittedName>
</protein>
<sequence>MPHAGSPRSPRPPPPGCRGCGTSGWSSYPRPDPWRAPPGSSRPASSPGPGSGASPGWPVRCGCRPAPTRRGRSPAGWRACKGRTR</sequence>
<proteinExistence type="predicted"/>
<keyword evidence="3" id="KW-1185">Reference proteome</keyword>
<evidence type="ECO:0000313" key="2">
    <source>
        <dbReference type="EMBL" id="MFB9073738.1"/>
    </source>
</evidence>
<feature type="compositionally biased region" description="Low complexity" evidence="1">
    <location>
        <begin position="37"/>
        <end position="58"/>
    </location>
</feature>
<dbReference type="Proteomes" id="UP001589575">
    <property type="component" value="Unassembled WGS sequence"/>
</dbReference>
<feature type="region of interest" description="Disordered" evidence="1">
    <location>
        <begin position="1"/>
        <end position="85"/>
    </location>
</feature>
<organism evidence="2 3">
    <name type="scientific">Citricoccus parietis</name>
    <dbReference type="NCBI Taxonomy" id="592307"/>
    <lineage>
        <taxon>Bacteria</taxon>
        <taxon>Bacillati</taxon>
        <taxon>Actinomycetota</taxon>
        <taxon>Actinomycetes</taxon>
        <taxon>Micrococcales</taxon>
        <taxon>Micrococcaceae</taxon>
        <taxon>Citricoccus</taxon>
    </lineage>
</organism>
<evidence type="ECO:0000256" key="1">
    <source>
        <dbReference type="SAM" id="MobiDB-lite"/>
    </source>
</evidence>